<evidence type="ECO:0000313" key="2">
    <source>
        <dbReference type="EMBL" id="RKO92099.1"/>
    </source>
</evidence>
<keyword evidence="3" id="KW-1185">Reference proteome</keyword>
<name>A0A4P9WH11_9FUNG</name>
<gene>
    <name evidence="2" type="ORF">BDK51DRAFT_34685</name>
</gene>
<feature type="domain" description="DUF6570" evidence="1">
    <location>
        <begin position="60"/>
        <end position="144"/>
    </location>
</feature>
<accession>A0A4P9WH11</accession>
<dbReference type="Pfam" id="PF20209">
    <property type="entry name" value="DUF6570"/>
    <property type="match status" value="1"/>
</dbReference>
<organism evidence="2 3">
    <name type="scientific">Blyttiomyces helicus</name>
    <dbReference type="NCBI Taxonomy" id="388810"/>
    <lineage>
        <taxon>Eukaryota</taxon>
        <taxon>Fungi</taxon>
        <taxon>Fungi incertae sedis</taxon>
        <taxon>Chytridiomycota</taxon>
        <taxon>Chytridiomycota incertae sedis</taxon>
        <taxon>Chytridiomycetes</taxon>
        <taxon>Chytridiomycetes incertae sedis</taxon>
        <taxon>Blyttiomyces</taxon>
    </lineage>
</organism>
<evidence type="ECO:0000313" key="3">
    <source>
        <dbReference type="Proteomes" id="UP000269721"/>
    </source>
</evidence>
<proteinExistence type="predicted"/>
<dbReference type="EMBL" id="KZ994779">
    <property type="protein sequence ID" value="RKO92099.1"/>
    <property type="molecule type" value="Genomic_DNA"/>
</dbReference>
<reference evidence="3" key="1">
    <citation type="journal article" date="2018" name="Nat. Microbiol.">
        <title>Leveraging single-cell genomics to expand the fungal tree of life.</title>
        <authorList>
            <person name="Ahrendt S.R."/>
            <person name="Quandt C.A."/>
            <person name="Ciobanu D."/>
            <person name="Clum A."/>
            <person name="Salamov A."/>
            <person name="Andreopoulos B."/>
            <person name="Cheng J.F."/>
            <person name="Woyke T."/>
            <person name="Pelin A."/>
            <person name="Henrissat B."/>
            <person name="Reynolds N.K."/>
            <person name="Benny G.L."/>
            <person name="Smith M.E."/>
            <person name="James T.Y."/>
            <person name="Grigoriev I.V."/>
        </authorList>
    </citation>
    <scope>NUCLEOTIDE SEQUENCE [LARGE SCALE GENOMIC DNA]</scope>
</reference>
<dbReference type="InterPro" id="IPR046700">
    <property type="entry name" value="DUF6570"/>
</dbReference>
<sequence>MANTATFYPQPLFDFSYLLTDSPKQIQTKLQACLDCTNPHAVGNPQPTWPLPGFFLGITPMPKESDTQTDLAKLSWTQEQLFAKCLVSASVYTLQGASLAYTPSFRASKGHISTMVTSPSEMSLILQRPYEEMFEDGMTEILVTSGDHCKETESPDAGA</sequence>
<dbReference type="Proteomes" id="UP000269721">
    <property type="component" value="Unassembled WGS sequence"/>
</dbReference>
<dbReference type="AlphaFoldDB" id="A0A4P9WH11"/>
<protein>
    <recommendedName>
        <fullName evidence="1">DUF6570 domain-containing protein</fullName>
    </recommendedName>
</protein>
<evidence type="ECO:0000259" key="1">
    <source>
        <dbReference type="Pfam" id="PF20209"/>
    </source>
</evidence>